<accession>A0A3E4UXU0</accession>
<gene>
    <name evidence="3" type="ORF">DXC31_15250</name>
</gene>
<protein>
    <submittedName>
        <fullName evidence="3">ParB/RepB/Spo0J family partition protein</fullName>
    </submittedName>
</protein>
<dbReference type="SUPFAM" id="SSF109709">
    <property type="entry name" value="KorB DNA-binding domain-like"/>
    <property type="match status" value="1"/>
</dbReference>
<dbReference type="InterPro" id="IPR004437">
    <property type="entry name" value="ParB/RepB/Spo0J"/>
</dbReference>
<dbReference type="InterPro" id="IPR003115">
    <property type="entry name" value="ParB_N"/>
</dbReference>
<dbReference type="PANTHER" id="PTHR33375:SF1">
    <property type="entry name" value="CHROMOSOME-PARTITIONING PROTEIN PARB-RELATED"/>
    <property type="match status" value="1"/>
</dbReference>
<dbReference type="Proteomes" id="UP000260808">
    <property type="component" value="Unassembled WGS sequence"/>
</dbReference>
<dbReference type="SUPFAM" id="SSF110849">
    <property type="entry name" value="ParB/Sulfiredoxin"/>
    <property type="match status" value="1"/>
</dbReference>
<feature type="domain" description="ParB-like N-terminal" evidence="2">
    <location>
        <begin position="30"/>
        <end position="119"/>
    </location>
</feature>
<dbReference type="InterPro" id="IPR036086">
    <property type="entry name" value="ParB/Sulfiredoxin_sf"/>
</dbReference>
<dbReference type="CDD" id="cd16407">
    <property type="entry name" value="ParB_N_like"/>
    <property type="match status" value="1"/>
</dbReference>
<dbReference type="AlphaFoldDB" id="A0A3E4UXU0"/>
<evidence type="ECO:0000313" key="3">
    <source>
        <dbReference type="EMBL" id="RGM18887.1"/>
    </source>
</evidence>
<dbReference type="GO" id="GO:0007059">
    <property type="term" value="P:chromosome segregation"/>
    <property type="evidence" value="ECO:0007669"/>
    <property type="project" value="TreeGrafter"/>
</dbReference>
<comment type="similarity">
    <text evidence="1">Belongs to the ParB family.</text>
</comment>
<dbReference type="GO" id="GO:0003677">
    <property type="term" value="F:DNA binding"/>
    <property type="evidence" value="ECO:0007669"/>
    <property type="project" value="InterPro"/>
</dbReference>
<dbReference type="RefSeq" id="WP_118038860.1">
    <property type="nucleotide sequence ID" value="NZ_DAWDAL010000005.1"/>
</dbReference>
<dbReference type="Pfam" id="PF02195">
    <property type="entry name" value="ParB_N"/>
    <property type="match status" value="1"/>
</dbReference>
<comment type="caution">
    <text evidence="3">The sequence shown here is derived from an EMBL/GenBank/DDBJ whole genome shotgun (WGS) entry which is preliminary data.</text>
</comment>
<dbReference type="PANTHER" id="PTHR33375">
    <property type="entry name" value="CHROMOSOME-PARTITIONING PROTEIN PARB-RELATED"/>
    <property type="match status" value="1"/>
</dbReference>
<reference evidence="3 4" key="1">
    <citation type="submission" date="2018-08" db="EMBL/GenBank/DDBJ databases">
        <title>A genome reference for cultivated species of the human gut microbiota.</title>
        <authorList>
            <person name="Zou Y."/>
            <person name="Xue W."/>
            <person name="Luo G."/>
        </authorList>
    </citation>
    <scope>NUCLEOTIDE SEQUENCE [LARGE SCALE GENOMIC DNA]</scope>
    <source>
        <strain evidence="3 4">TF01-20-2</strain>
    </source>
</reference>
<sequence>MKNKSAEKIKLTSFDDLFGTKDNSVEGIYTTVALSQLHPFKNHPFKVLDDEKMQETVESVIQHGVIQPGIVRPCADGYEVVAGHRRWRACELAGKPDMPVIIRDLDDDAATVLMVDTNIQRENLLPSEKARAYKMKYEALKHQGSKGDKHTADAVGEKAGDSGRTVQRYIRLASLIDGLLDLVDTGKIAMIAGERLSYLKPEEQEMVMEAAENTSVYPSPAQAGQLKGMSEEGMLSEGSIYALLVKKEGGGQTVTISSKKIRDYFPPAYTKEQIEEVIYSLLDQWKQGKEGELNAGDTV</sequence>
<evidence type="ECO:0000313" key="4">
    <source>
        <dbReference type="Proteomes" id="UP000260808"/>
    </source>
</evidence>
<name>A0A3E4UXU0_MEDGN</name>
<dbReference type="InterPro" id="IPR050336">
    <property type="entry name" value="Chromosome_partition/occlusion"/>
</dbReference>
<organism evidence="3 4">
    <name type="scientific">Mediterraneibacter gnavus</name>
    <name type="common">Ruminococcus gnavus</name>
    <dbReference type="NCBI Taxonomy" id="33038"/>
    <lineage>
        <taxon>Bacteria</taxon>
        <taxon>Bacillati</taxon>
        <taxon>Bacillota</taxon>
        <taxon>Clostridia</taxon>
        <taxon>Lachnospirales</taxon>
        <taxon>Lachnospiraceae</taxon>
        <taxon>Mediterraneibacter</taxon>
    </lineage>
</organism>
<dbReference type="NCBIfam" id="TIGR00180">
    <property type="entry name" value="parB_part"/>
    <property type="match status" value="1"/>
</dbReference>
<evidence type="ECO:0000259" key="2">
    <source>
        <dbReference type="SMART" id="SM00470"/>
    </source>
</evidence>
<dbReference type="GO" id="GO:0005694">
    <property type="term" value="C:chromosome"/>
    <property type="evidence" value="ECO:0007669"/>
    <property type="project" value="TreeGrafter"/>
</dbReference>
<dbReference type="Gene3D" id="3.90.1530.30">
    <property type="match status" value="1"/>
</dbReference>
<dbReference type="EMBL" id="QSSX01000055">
    <property type="protein sequence ID" value="RGM18887.1"/>
    <property type="molecule type" value="Genomic_DNA"/>
</dbReference>
<dbReference type="SMART" id="SM00470">
    <property type="entry name" value="ParB"/>
    <property type="match status" value="1"/>
</dbReference>
<evidence type="ECO:0000256" key="1">
    <source>
        <dbReference type="ARBA" id="ARBA00006295"/>
    </source>
</evidence>
<dbReference type="Gene3D" id="1.10.10.2830">
    <property type="match status" value="1"/>
</dbReference>
<proteinExistence type="inferred from homology"/>